<evidence type="ECO:0000256" key="1">
    <source>
        <dbReference type="SAM" id="MobiDB-lite"/>
    </source>
</evidence>
<organism evidence="2 3">
    <name type="scientific">Caerostris darwini</name>
    <dbReference type="NCBI Taxonomy" id="1538125"/>
    <lineage>
        <taxon>Eukaryota</taxon>
        <taxon>Metazoa</taxon>
        <taxon>Ecdysozoa</taxon>
        <taxon>Arthropoda</taxon>
        <taxon>Chelicerata</taxon>
        <taxon>Arachnida</taxon>
        <taxon>Araneae</taxon>
        <taxon>Araneomorphae</taxon>
        <taxon>Entelegynae</taxon>
        <taxon>Araneoidea</taxon>
        <taxon>Araneidae</taxon>
        <taxon>Caerostris</taxon>
    </lineage>
</organism>
<proteinExistence type="predicted"/>
<feature type="compositionally biased region" description="Polar residues" evidence="1">
    <location>
        <begin position="89"/>
        <end position="104"/>
    </location>
</feature>
<accession>A0AAV4R566</accession>
<evidence type="ECO:0000313" key="3">
    <source>
        <dbReference type="Proteomes" id="UP001054837"/>
    </source>
</evidence>
<keyword evidence="3" id="KW-1185">Reference proteome</keyword>
<gene>
    <name evidence="2" type="ORF">CDAR_532021</name>
</gene>
<evidence type="ECO:0000313" key="2">
    <source>
        <dbReference type="EMBL" id="GIY15372.1"/>
    </source>
</evidence>
<dbReference type="EMBL" id="BPLQ01005522">
    <property type="protein sequence ID" value="GIY15372.1"/>
    <property type="molecule type" value="Genomic_DNA"/>
</dbReference>
<protein>
    <submittedName>
        <fullName evidence="2">Uncharacterized protein</fullName>
    </submittedName>
</protein>
<sequence length="104" mass="12059">MTYHYVKGHGSPRLIVSNVANRIFMSRKQISIHLHHQSFFRPSPSQARPAVMPYFVWHSVLIWQGPLWGAVYYDFVTLSAKSDPAPPRQNLTRLENLQARRLTS</sequence>
<name>A0AAV4R566_9ARAC</name>
<reference evidence="2 3" key="1">
    <citation type="submission" date="2021-06" db="EMBL/GenBank/DDBJ databases">
        <title>Caerostris darwini draft genome.</title>
        <authorList>
            <person name="Kono N."/>
            <person name="Arakawa K."/>
        </authorList>
    </citation>
    <scope>NUCLEOTIDE SEQUENCE [LARGE SCALE GENOMIC DNA]</scope>
</reference>
<feature type="region of interest" description="Disordered" evidence="1">
    <location>
        <begin position="83"/>
        <end position="104"/>
    </location>
</feature>
<dbReference type="Proteomes" id="UP001054837">
    <property type="component" value="Unassembled WGS sequence"/>
</dbReference>
<comment type="caution">
    <text evidence="2">The sequence shown here is derived from an EMBL/GenBank/DDBJ whole genome shotgun (WGS) entry which is preliminary data.</text>
</comment>
<dbReference type="AlphaFoldDB" id="A0AAV4R566"/>